<dbReference type="Proteomes" id="UP000323924">
    <property type="component" value="Unassembled WGS sequence"/>
</dbReference>
<dbReference type="AlphaFoldDB" id="A0AB34BYA4"/>
<reference evidence="2 3" key="1">
    <citation type="submission" date="2019-09" db="EMBL/GenBank/DDBJ databases">
        <authorList>
            <person name="Vacheron J."/>
            <person name="Dubost A."/>
            <person name="Prigent-Combaret C."/>
            <person name="Muller D."/>
        </authorList>
    </citation>
    <scope>NUCLEOTIDE SEQUENCE [LARGE SCALE GENOMIC DNA]</scope>
    <source>
        <strain evidence="2 3">JV497</strain>
    </source>
</reference>
<keyword evidence="1" id="KW-0812">Transmembrane</keyword>
<evidence type="ECO:0000313" key="3">
    <source>
        <dbReference type="Proteomes" id="UP000323924"/>
    </source>
</evidence>
<dbReference type="EMBL" id="VWPC01000031">
    <property type="protein sequence ID" value="KAA5836522.1"/>
    <property type="molecule type" value="Genomic_DNA"/>
</dbReference>
<dbReference type="RefSeq" id="WP_150053153.1">
    <property type="nucleotide sequence ID" value="NZ_VWPC01000031.1"/>
</dbReference>
<name>A0AB34BYA4_9PSED</name>
<feature type="transmembrane region" description="Helical" evidence="1">
    <location>
        <begin position="7"/>
        <end position="25"/>
    </location>
</feature>
<keyword evidence="1" id="KW-1133">Transmembrane helix</keyword>
<protein>
    <recommendedName>
        <fullName evidence="4">DUF1214 domain-containing protein</fullName>
    </recommendedName>
</protein>
<evidence type="ECO:0008006" key="4">
    <source>
        <dbReference type="Google" id="ProtNLM"/>
    </source>
</evidence>
<comment type="caution">
    <text evidence="2">The sequence shown here is derived from an EMBL/GenBank/DDBJ whole genome shotgun (WGS) entry which is preliminary data.</text>
</comment>
<organism evidence="2 3">
    <name type="scientific">Pseudomonas chlororaphis</name>
    <dbReference type="NCBI Taxonomy" id="587753"/>
    <lineage>
        <taxon>Bacteria</taxon>
        <taxon>Pseudomonadati</taxon>
        <taxon>Pseudomonadota</taxon>
        <taxon>Gammaproteobacteria</taxon>
        <taxon>Pseudomonadales</taxon>
        <taxon>Pseudomonadaceae</taxon>
        <taxon>Pseudomonas</taxon>
    </lineage>
</organism>
<proteinExistence type="predicted"/>
<accession>A0AB34BYA4</accession>
<sequence length="136" mass="15485">MNSYKKSIAVIAVLVTVFSMCFFVVNRELTRAPYVSLVTQSGDYQVEAVRASWLLSASGMVYLRFVEIKNSNHVYRTPLTSETSLDMQSFEDEDTVGVTWIDLSKSQGVFTLSVPNWREHWANFVISNTPYKVLDN</sequence>
<evidence type="ECO:0000313" key="2">
    <source>
        <dbReference type="EMBL" id="KAA5836522.1"/>
    </source>
</evidence>
<gene>
    <name evidence="2" type="ORF">F2A38_29060</name>
</gene>
<evidence type="ECO:0000256" key="1">
    <source>
        <dbReference type="SAM" id="Phobius"/>
    </source>
</evidence>
<keyword evidence="1" id="KW-0472">Membrane</keyword>